<dbReference type="Proteomes" id="UP001226867">
    <property type="component" value="Unassembled WGS sequence"/>
</dbReference>
<dbReference type="InterPro" id="IPR036255">
    <property type="entry name" value="YgfB-like_sf"/>
</dbReference>
<dbReference type="NCBIfam" id="TIGR02292">
    <property type="entry name" value="ygfB_yecA"/>
    <property type="match status" value="1"/>
</dbReference>
<dbReference type="SUPFAM" id="SSF103642">
    <property type="entry name" value="Sec-C motif"/>
    <property type="match status" value="1"/>
</dbReference>
<organism evidence="1 2">
    <name type="scientific">Variovorax ginsengisoli</name>
    <dbReference type="NCBI Taxonomy" id="363844"/>
    <lineage>
        <taxon>Bacteria</taxon>
        <taxon>Pseudomonadati</taxon>
        <taxon>Pseudomonadota</taxon>
        <taxon>Betaproteobacteria</taxon>
        <taxon>Burkholderiales</taxon>
        <taxon>Comamonadaceae</taxon>
        <taxon>Variovorax</taxon>
    </lineage>
</organism>
<dbReference type="PANTHER" id="PTHR33747:SF1">
    <property type="entry name" value="ADENYLATE CYCLASE-ASSOCIATED CAP C-TERMINAL DOMAIN-CONTAINING PROTEIN"/>
    <property type="match status" value="1"/>
</dbReference>
<accession>A0ABT9SDD8</accession>
<sequence length="259" mass="29377">MHAGFVPWRARKSTLSIASVSRNDDPICPLIDDEFEELDQFLLYEIDNDDVMTLDMADGFMHAIAVGPTTIHPKQWLPKIWGTKDMMPPMDSIEQLNHMLGLVMRYFNTIIVGLEDEPPQISPCWSTMTYEGDEREYDDAEAWAYGFIEGVKLCWNDWQSLLTTPQGLAWYRPIALLGESDFSADQDQLTETPAMRAELALQIPQAVLDMHAHWLPLRLAIYQREVAKTMQPKVGRNEPCPCGSGKKFKKCCGAAADLH</sequence>
<name>A0ABT9SDD8_9BURK</name>
<dbReference type="PANTHER" id="PTHR33747">
    <property type="entry name" value="UPF0225 PROTEIN SCO1677"/>
    <property type="match status" value="1"/>
</dbReference>
<evidence type="ECO:0000313" key="2">
    <source>
        <dbReference type="Proteomes" id="UP001226867"/>
    </source>
</evidence>
<dbReference type="InterPro" id="IPR004027">
    <property type="entry name" value="SEC_C_motif"/>
</dbReference>
<comment type="caution">
    <text evidence="1">The sequence shown here is derived from an EMBL/GenBank/DDBJ whole genome shotgun (WGS) entry which is preliminary data.</text>
</comment>
<dbReference type="RefSeq" id="WP_307692116.1">
    <property type="nucleotide sequence ID" value="NZ_JAUSRO010000018.1"/>
</dbReference>
<gene>
    <name evidence="1" type="ORF">J2W36_004641</name>
</gene>
<dbReference type="EMBL" id="JAUSRO010000018">
    <property type="protein sequence ID" value="MDP9902364.1"/>
    <property type="molecule type" value="Genomic_DNA"/>
</dbReference>
<dbReference type="SUPFAM" id="SSF101327">
    <property type="entry name" value="YgfB-like"/>
    <property type="match status" value="1"/>
</dbReference>
<evidence type="ECO:0000313" key="1">
    <source>
        <dbReference type="EMBL" id="MDP9902364.1"/>
    </source>
</evidence>
<dbReference type="InterPro" id="IPR011978">
    <property type="entry name" value="YgfB-like"/>
</dbReference>
<dbReference type="Pfam" id="PF03695">
    <property type="entry name" value="UPF0149"/>
    <property type="match status" value="1"/>
</dbReference>
<protein>
    <recommendedName>
        <fullName evidence="3">YecA family protein</fullName>
    </recommendedName>
</protein>
<dbReference type="Gene3D" id="3.10.450.50">
    <property type="match status" value="1"/>
</dbReference>
<dbReference type="Pfam" id="PF02810">
    <property type="entry name" value="SEC-C"/>
    <property type="match status" value="1"/>
</dbReference>
<keyword evidence="2" id="KW-1185">Reference proteome</keyword>
<evidence type="ECO:0008006" key="3">
    <source>
        <dbReference type="Google" id="ProtNLM"/>
    </source>
</evidence>
<proteinExistence type="predicted"/>
<reference evidence="1 2" key="1">
    <citation type="submission" date="2023-07" db="EMBL/GenBank/DDBJ databases">
        <title>Sorghum-associated microbial communities from plants grown in Nebraska, USA.</title>
        <authorList>
            <person name="Schachtman D."/>
        </authorList>
    </citation>
    <scope>NUCLEOTIDE SEQUENCE [LARGE SCALE GENOMIC DNA]</scope>
    <source>
        <strain evidence="1 2">DS1607</strain>
    </source>
</reference>